<keyword evidence="4 10" id="KW-0812">Transmembrane</keyword>
<comment type="caution">
    <text evidence="10">Lacks conserved residue(s) required for the propagation of feature annotation.</text>
</comment>
<protein>
    <submittedName>
        <fullName evidence="13">Na+/H+ antiporter</fullName>
    </submittedName>
</protein>
<keyword evidence="6 10" id="KW-0915">Sodium</keyword>
<evidence type="ECO:0000256" key="4">
    <source>
        <dbReference type="ARBA" id="ARBA00022692"/>
    </source>
</evidence>
<dbReference type="RefSeq" id="WP_378025005.1">
    <property type="nucleotide sequence ID" value="NZ_JBHSKG010000030.1"/>
</dbReference>
<dbReference type="InterPro" id="IPR006153">
    <property type="entry name" value="Cation/H_exchanger_TM"/>
</dbReference>
<feature type="compositionally biased region" description="Basic and acidic residues" evidence="11">
    <location>
        <begin position="469"/>
        <end position="490"/>
    </location>
</feature>
<dbReference type="PANTHER" id="PTHR10110">
    <property type="entry name" value="SODIUM/HYDROGEN EXCHANGER"/>
    <property type="match status" value="1"/>
</dbReference>
<proteinExistence type="inferred from homology"/>
<dbReference type="Proteomes" id="UP001596175">
    <property type="component" value="Unassembled WGS sequence"/>
</dbReference>
<feature type="transmembrane region" description="Helical" evidence="10">
    <location>
        <begin position="343"/>
        <end position="364"/>
    </location>
</feature>
<dbReference type="Gene3D" id="6.10.140.1330">
    <property type="match status" value="1"/>
</dbReference>
<dbReference type="EMBL" id="JBHSKG010000030">
    <property type="protein sequence ID" value="MFC5142919.1"/>
    <property type="molecule type" value="Genomic_DNA"/>
</dbReference>
<dbReference type="InterPro" id="IPR004705">
    <property type="entry name" value="Cation/H_exchanger_CPA1_bac"/>
</dbReference>
<feature type="transmembrane region" description="Helical" evidence="10">
    <location>
        <begin position="84"/>
        <end position="106"/>
    </location>
</feature>
<dbReference type="NCBIfam" id="TIGR00831">
    <property type="entry name" value="a_cpa1"/>
    <property type="match status" value="1"/>
</dbReference>
<keyword evidence="8 10" id="KW-0472">Membrane</keyword>
<evidence type="ECO:0000256" key="9">
    <source>
        <dbReference type="ARBA" id="ARBA00023201"/>
    </source>
</evidence>
<feature type="transmembrane region" description="Helical" evidence="10">
    <location>
        <begin position="216"/>
        <end position="248"/>
    </location>
</feature>
<feature type="domain" description="Cation/H+ exchanger transmembrane" evidence="12">
    <location>
        <begin position="11"/>
        <end position="400"/>
    </location>
</feature>
<gene>
    <name evidence="13" type="ORF">ACFPK1_32165</name>
</gene>
<comment type="function">
    <text evidence="10">Na(+)/H(+) antiporter that extrudes sodium in exchange for external protons.</text>
</comment>
<reference evidence="14" key="1">
    <citation type="journal article" date="2019" name="Int. J. Syst. Evol. Microbiol.">
        <title>The Global Catalogue of Microorganisms (GCM) 10K type strain sequencing project: providing services to taxonomists for standard genome sequencing and annotation.</title>
        <authorList>
            <consortium name="The Broad Institute Genomics Platform"/>
            <consortium name="The Broad Institute Genome Sequencing Center for Infectious Disease"/>
            <person name="Wu L."/>
            <person name="Ma J."/>
        </authorList>
    </citation>
    <scope>NUCLEOTIDE SEQUENCE [LARGE SCALE GENOMIC DNA]</scope>
    <source>
        <strain evidence="14">XZYJ18</strain>
    </source>
</reference>
<keyword evidence="7 10" id="KW-0406">Ion transport</keyword>
<feature type="transmembrane region" description="Helical" evidence="10">
    <location>
        <begin position="55"/>
        <end position="77"/>
    </location>
</feature>
<keyword evidence="10" id="KW-0050">Antiport</keyword>
<feature type="transmembrane region" description="Helical" evidence="10">
    <location>
        <begin position="376"/>
        <end position="399"/>
    </location>
</feature>
<keyword evidence="9 10" id="KW-0739">Sodium transport</keyword>
<evidence type="ECO:0000313" key="13">
    <source>
        <dbReference type="EMBL" id="MFC5142919.1"/>
    </source>
</evidence>
<name>A0ABV9ZU16_9PSEU</name>
<evidence type="ECO:0000256" key="7">
    <source>
        <dbReference type="ARBA" id="ARBA00023065"/>
    </source>
</evidence>
<keyword evidence="14" id="KW-1185">Reference proteome</keyword>
<evidence type="ECO:0000256" key="3">
    <source>
        <dbReference type="ARBA" id="ARBA00022475"/>
    </source>
</evidence>
<feature type="transmembrane region" description="Helical" evidence="10">
    <location>
        <begin position="269"/>
        <end position="286"/>
    </location>
</feature>
<evidence type="ECO:0000256" key="2">
    <source>
        <dbReference type="ARBA" id="ARBA00022448"/>
    </source>
</evidence>
<organism evidence="13 14">
    <name type="scientific">Actinomycetospora rhizophila</name>
    <dbReference type="NCBI Taxonomy" id="1416876"/>
    <lineage>
        <taxon>Bacteria</taxon>
        <taxon>Bacillati</taxon>
        <taxon>Actinomycetota</taxon>
        <taxon>Actinomycetes</taxon>
        <taxon>Pseudonocardiales</taxon>
        <taxon>Pseudonocardiaceae</taxon>
        <taxon>Actinomycetospora</taxon>
    </lineage>
</organism>
<feature type="transmembrane region" description="Helical" evidence="10">
    <location>
        <begin position="298"/>
        <end position="322"/>
    </location>
</feature>
<keyword evidence="3 10" id="KW-1003">Cell membrane</keyword>
<comment type="subcellular location">
    <subcellularLocation>
        <location evidence="1 10">Cell membrane</location>
        <topology evidence="1 10">Multi-pass membrane protein</topology>
    </subcellularLocation>
</comment>
<sequence>MVEIVAVVVGLVTLTAGVRAGARRLGVPDPIALLVVGAAVSWVPGVPPLRIDPDLVLVVLLPVLLYCAAFAASLPAFRRHVRPILLLSVGLTIVSALAVGVVASAVVPGLGFAAACALGAAVAPPDAVAATAVARGIRMPRRVEALLEGESLFNDAAALSVLTVAVGAATGESLSFTQATGQFLLNALGGLVIGAVMAAVVGWVRRRALNPYTDVVVFLVAPFAAFLPAEVVGASGLVAVVITGLYLGHRATAIMEPGARVVTGSVRTALSWLLEGVVFLLVGLELREVVAGLASTPLRVVVVSAVSVVITLIVVRVVWLALTEQAAPAAVGRRRASWGESTLTAWAGMRGAVSLAAVLTLPLVVPDGRAFPQRDLIVFLTFVVIVATLLGQGLTLPLLARRLVGGDSEAAAEARQEAQARREAADAAMARLEEMHQDAPGGEEIVDQLRRRVQNRVRAADEQLAAIETEARADTADSDPRAYLEPRRAPDTGQPELPRDTYRRFSQAMIVAERARLLALRDDGRLGEDAFVRIQRELDLEQAALLVR</sequence>
<evidence type="ECO:0000256" key="11">
    <source>
        <dbReference type="SAM" id="MobiDB-lite"/>
    </source>
</evidence>
<evidence type="ECO:0000313" key="14">
    <source>
        <dbReference type="Proteomes" id="UP001596175"/>
    </source>
</evidence>
<evidence type="ECO:0000256" key="10">
    <source>
        <dbReference type="RuleBase" id="RU366002"/>
    </source>
</evidence>
<evidence type="ECO:0000256" key="6">
    <source>
        <dbReference type="ARBA" id="ARBA00023053"/>
    </source>
</evidence>
<keyword evidence="2 10" id="KW-0813">Transport</keyword>
<evidence type="ECO:0000256" key="8">
    <source>
        <dbReference type="ARBA" id="ARBA00023136"/>
    </source>
</evidence>
<comment type="similarity">
    <text evidence="10">Belongs to the monovalent cation:proton antiporter 1 (CPA1) transporter (TC 2.A.36) family.</text>
</comment>
<evidence type="ECO:0000256" key="1">
    <source>
        <dbReference type="ARBA" id="ARBA00004651"/>
    </source>
</evidence>
<accession>A0ABV9ZU16</accession>
<feature type="transmembrane region" description="Helical" evidence="10">
    <location>
        <begin position="183"/>
        <end position="204"/>
    </location>
</feature>
<feature type="region of interest" description="Disordered" evidence="11">
    <location>
        <begin position="468"/>
        <end position="499"/>
    </location>
</feature>
<feature type="transmembrane region" description="Helical" evidence="10">
    <location>
        <begin position="112"/>
        <end position="134"/>
    </location>
</feature>
<dbReference type="Pfam" id="PF00999">
    <property type="entry name" value="Na_H_Exchanger"/>
    <property type="match status" value="1"/>
</dbReference>
<dbReference type="PANTHER" id="PTHR10110:SF86">
    <property type="entry name" value="SODIUM_HYDROGEN EXCHANGER 7"/>
    <property type="match status" value="1"/>
</dbReference>
<evidence type="ECO:0000259" key="12">
    <source>
        <dbReference type="Pfam" id="PF00999"/>
    </source>
</evidence>
<dbReference type="InterPro" id="IPR018422">
    <property type="entry name" value="Cation/H_exchanger_CPA1"/>
</dbReference>
<keyword evidence="5 10" id="KW-1133">Transmembrane helix</keyword>
<evidence type="ECO:0000256" key="5">
    <source>
        <dbReference type="ARBA" id="ARBA00022989"/>
    </source>
</evidence>
<comment type="caution">
    <text evidence="13">The sequence shown here is derived from an EMBL/GenBank/DDBJ whole genome shotgun (WGS) entry which is preliminary data.</text>
</comment>